<organism evidence="3 4">
    <name type="scientific">Colocasia esculenta</name>
    <name type="common">Wild taro</name>
    <name type="synonym">Arum esculentum</name>
    <dbReference type="NCBI Taxonomy" id="4460"/>
    <lineage>
        <taxon>Eukaryota</taxon>
        <taxon>Viridiplantae</taxon>
        <taxon>Streptophyta</taxon>
        <taxon>Embryophyta</taxon>
        <taxon>Tracheophyta</taxon>
        <taxon>Spermatophyta</taxon>
        <taxon>Magnoliopsida</taxon>
        <taxon>Liliopsida</taxon>
        <taxon>Araceae</taxon>
        <taxon>Aroideae</taxon>
        <taxon>Colocasieae</taxon>
        <taxon>Colocasia</taxon>
    </lineage>
</organism>
<keyword evidence="2" id="KW-0472">Membrane</keyword>
<gene>
    <name evidence="3" type="ORF">Taro_052010</name>
</gene>
<protein>
    <submittedName>
        <fullName evidence="3">Uncharacterized protein</fullName>
    </submittedName>
</protein>
<accession>A0A843XHH5</accession>
<dbReference type="GO" id="GO:0010228">
    <property type="term" value="P:vegetative to reproductive phase transition of meristem"/>
    <property type="evidence" value="ECO:0007669"/>
    <property type="project" value="TreeGrafter"/>
</dbReference>
<dbReference type="OrthoDB" id="783774at2759"/>
<evidence type="ECO:0000313" key="3">
    <source>
        <dbReference type="EMBL" id="MQM19009.1"/>
    </source>
</evidence>
<dbReference type="PANTHER" id="PTHR31133:SF2">
    <property type="entry name" value="EXPRESSED PROTEIN"/>
    <property type="match status" value="1"/>
</dbReference>
<sequence>MEVPVGFFAKLWSFLSLLPFFLLLLFLGILKAAIIGPLAAAILVAGNSAVIIGLWPAHFFWTYFCIVKTKRLGLVLKMVVLLILPVPVVSLPILGILGSLLLGVGYGYITPLFATFEAVGEEVIDKLYHCFADGCRNTLEGACTMVRDFTDFCFHSYFSYMDELSENVPEGEKPYNIDLREAEQGRRASNAIPLLLPSSCRRAATAAATAAAGAISSSGGQGEAATVAPGTGSSAGEQGEAASGGGEGRRPRRRL</sequence>
<dbReference type="AlphaFoldDB" id="A0A843XHH5"/>
<evidence type="ECO:0000313" key="4">
    <source>
        <dbReference type="Proteomes" id="UP000652761"/>
    </source>
</evidence>
<dbReference type="InterPro" id="IPR040229">
    <property type="entry name" value="At3g27390-like"/>
</dbReference>
<name>A0A843XHH5_COLES</name>
<evidence type="ECO:0000256" key="2">
    <source>
        <dbReference type="SAM" id="Phobius"/>
    </source>
</evidence>
<keyword evidence="4" id="KW-1185">Reference proteome</keyword>
<keyword evidence="2" id="KW-1133">Transmembrane helix</keyword>
<reference evidence="3" key="1">
    <citation type="submission" date="2017-07" db="EMBL/GenBank/DDBJ databases">
        <title>Taro Niue Genome Assembly and Annotation.</title>
        <authorList>
            <person name="Atibalentja N."/>
            <person name="Keating K."/>
            <person name="Fields C.J."/>
        </authorList>
    </citation>
    <scope>NUCLEOTIDE SEQUENCE</scope>
    <source>
        <strain evidence="3">Niue_2</strain>
        <tissue evidence="3">Leaf</tissue>
    </source>
</reference>
<comment type="caution">
    <text evidence="3">The sequence shown here is derived from an EMBL/GenBank/DDBJ whole genome shotgun (WGS) entry which is preliminary data.</text>
</comment>
<proteinExistence type="predicted"/>
<evidence type="ECO:0000256" key="1">
    <source>
        <dbReference type="SAM" id="MobiDB-lite"/>
    </source>
</evidence>
<dbReference type="Proteomes" id="UP000652761">
    <property type="component" value="Unassembled WGS sequence"/>
</dbReference>
<dbReference type="EMBL" id="NMUH01008585">
    <property type="protein sequence ID" value="MQM19009.1"/>
    <property type="molecule type" value="Genomic_DNA"/>
</dbReference>
<feature type="transmembrane region" description="Helical" evidence="2">
    <location>
        <begin position="79"/>
        <end position="109"/>
    </location>
</feature>
<feature type="region of interest" description="Disordered" evidence="1">
    <location>
        <begin position="213"/>
        <end position="255"/>
    </location>
</feature>
<dbReference type="PANTHER" id="PTHR31133">
    <property type="entry name" value="MEMBRANE PROTEIN"/>
    <property type="match status" value="1"/>
</dbReference>
<keyword evidence="2" id="KW-0812">Transmembrane</keyword>
<feature type="transmembrane region" description="Helical" evidence="2">
    <location>
        <begin position="42"/>
        <end position="67"/>
    </location>
</feature>
<feature type="compositionally biased region" description="Low complexity" evidence="1">
    <location>
        <begin position="230"/>
        <end position="241"/>
    </location>
</feature>